<name>A0A0X8X9N8_9SPHI</name>
<dbReference type="OrthoDB" id="797125at2"/>
<sequence>MKPVLKLTLLFTALSVVYLSCKKNETTVVKSKTDYAALSGRIAVDLYKSITGQYGGANVKNGIKAPVNLTGNKNALSFSTFAMSPLCGFTIDTSYNYNQTATDTSINYTGNFHFVYTCSADIPDGYIVRDSITNTYSGAAFNAPYTVAQDYKVQALDKTYKTVSMNGYNYSSHNYRVLKGQVTLGFDYFYSGFKLLGLIVDVSGSVPDVVSGTSTFYNFEYNNLPGGPIDGVQTATTGTITFLGNHQAEISTGGKNYRVNLLTGIVTPL</sequence>
<accession>A0A0X8X9N8</accession>
<dbReference type="RefSeq" id="WP_157750656.1">
    <property type="nucleotide sequence ID" value="NZ_AP017313.1"/>
</dbReference>
<gene>
    <name evidence="1" type="ORF">MgSA37_04121</name>
</gene>
<protein>
    <submittedName>
        <fullName evidence="1">Uncharacterized protein</fullName>
    </submittedName>
</protein>
<dbReference type="Proteomes" id="UP000218263">
    <property type="component" value="Chromosome"/>
</dbReference>
<evidence type="ECO:0000313" key="2">
    <source>
        <dbReference type="Proteomes" id="UP000218263"/>
    </source>
</evidence>
<keyword evidence="2" id="KW-1185">Reference proteome</keyword>
<reference evidence="1 2" key="1">
    <citation type="submission" date="2015-12" db="EMBL/GenBank/DDBJ databases">
        <title>Genome sequence of Mucilaginibacter gotjawali.</title>
        <authorList>
            <person name="Lee J.S."/>
            <person name="Lee K.C."/>
            <person name="Kim K.K."/>
            <person name="Lee B.W."/>
        </authorList>
    </citation>
    <scope>NUCLEOTIDE SEQUENCE [LARGE SCALE GENOMIC DNA]</scope>
    <source>
        <strain evidence="1 2">SA3-7</strain>
    </source>
</reference>
<dbReference type="EMBL" id="AP017313">
    <property type="protein sequence ID" value="BAU55929.1"/>
    <property type="molecule type" value="Genomic_DNA"/>
</dbReference>
<proteinExistence type="predicted"/>
<dbReference type="AlphaFoldDB" id="A0A0X8X9N8"/>
<organism evidence="1 2">
    <name type="scientific">Mucilaginibacter gotjawali</name>
    <dbReference type="NCBI Taxonomy" id="1550579"/>
    <lineage>
        <taxon>Bacteria</taxon>
        <taxon>Pseudomonadati</taxon>
        <taxon>Bacteroidota</taxon>
        <taxon>Sphingobacteriia</taxon>
        <taxon>Sphingobacteriales</taxon>
        <taxon>Sphingobacteriaceae</taxon>
        <taxon>Mucilaginibacter</taxon>
    </lineage>
</organism>
<dbReference type="KEGG" id="mgot:MgSA37_04121"/>
<evidence type="ECO:0000313" key="1">
    <source>
        <dbReference type="EMBL" id="BAU55929.1"/>
    </source>
</evidence>